<proteinExistence type="predicted"/>
<dbReference type="AlphaFoldDB" id="A0A4Y2GTW7"/>
<accession>A0A4Y2GTW7</accession>
<protein>
    <submittedName>
        <fullName evidence="2">Uncharacterized protein</fullName>
    </submittedName>
</protein>
<evidence type="ECO:0000256" key="1">
    <source>
        <dbReference type="SAM" id="MobiDB-lite"/>
    </source>
</evidence>
<sequence length="126" mass="14401">MISGLVARGCTWVFILVRKPHCRNGPTTIHNTLLGNCYGRMTLSPIATTKCAVVCKTGFLAVHEKQTEWQQLLMANSSLVIDGWKWTAESRTRKQRENKLEGRKDPWEHRDWDTGTHLKKMNPQGP</sequence>
<dbReference type="Proteomes" id="UP000499080">
    <property type="component" value="Unassembled WGS sequence"/>
</dbReference>
<dbReference type="EMBL" id="BGPR01001507">
    <property type="protein sequence ID" value="GBM55574.1"/>
    <property type="molecule type" value="Genomic_DNA"/>
</dbReference>
<evidence type="ECO:0000313" key="3">
    <source>
        <dbReference type="Proteomes" id="UP000499080"/>
    </source>
</evidence>
<gene>
    <name evidence="2" type="ORF">AVEN_74532_1</name>
</gene>
<feature type="region of interest" description="Disordered" evidence="1">
    <location>
        <begin position="91"/>
        <end position="126"/>
    </location>
</feature>
<feature type="compositionally biased region" description="Basic and acidic residues" evidence="1">
    <location>
        <begin position="91"/>
        <end position="116"/>
    </location>
</feature>
<comment type="caution">
    <text evidence="2">The sequence shown here is derived from an EMBL/GenBank/DDBJ whole genome shotgun (WGS) entry which is preliminary data.</text>
</comment>
<organism evidence="2 3">
    <name type="scientific">Araneus ventricosus</name>
    <name type="common">Orbweaver spider</name>
    <name type="synonym">Epeira ventricosa</name>
    <dbReference type="NCBI Taxonomy" id="182803"/>
    <lineage>
        <taxon>Eukaryota</taxon>
        <taxon>Metazoa</taxon>
        <taxon>Ecdysozoa</taxon>
        <taxon>Arthropoda</taxon>
        <taxon>Chelicerata</taxon>
        <taxon>Arachnida</taxon>
        <taxon>Araneae</taxon>
        <taxon>Araneomorphae</taxon>
        <taxon>Entelegynae</taxon>
        <taxon>Araneoidea</taxon>
        <taxon>Araneidae</taxon>
        <taxon>Araneus</taxon>
    </lineage>
</organism>
<reference evidence="2 3" key="1">
    <citation type="journal article" date="2019" name="Sci. Rep.">
        <title>Orb-weaving spider Araneus ventricosus genome elucidates the spidroin gene catalogue.</title>
        <authorList>
            <person name="Kono N."/>
            <person name="Nakamura H."/>
            <person name="Ohtoshi R."/>
            <person name="Moran D.A.P."/>
            <person name="Shinohara A."/>
            <person name="Yoshida Y."/>
            <person name="Fujiwara M."/>
            <person name="Mori M."/>
            <person name="Tomita M."/>
            <person name="Arakawa K."/>
        </authorList>
    </citation>
    <scope>NUCLEOTIDE SEQUENCE [LARGE SCALE GENOMIC DNA]</scope>
</reference>
<evidence type="ECO:0000313" key="2">
    <source>
        <dbReference type="EMBL" id="GBM55574.1"/>
    </source>
</evidence>
<keyword evidence="3" id="KW-1185">Reference proteome</keyword>
<name>A0A4Y2GTW7_ARAVE</name>